<evidence type="ECO:0000313" key="3">
    <source>
        <dbReference type="Proteomes" id="UP001630127"/>
    </source>
</evidence>
<gene>
    <name evidence="2" type="ORF">ACH5RR_011124</name>
</gene>
<dbReference type="EMBL" id="JBJUIK010000005">
    <property type="protein sequence ID" value="KAL3526468.1"/>
    <property type="molecule type" value="Genomic_DNA"/>
</dbReference>
<dbReference type="PANTHER" id="PTHR36001">
    <property type="entry name" value="CTAGE FAMILY PROTEIN-RELATED"/>
    <property type="match status" value="1"/>
</dbReference>
<dbReference type="SUPFAM" id="SSF57997">
    <property type="entry name" value="Tropomyosin"/>
    <property type="match status" value="1"/>
</dbReference>
<dbReference type="Gene3D" id="1.10.287.1490">
    <property type="match status" value="1"/>
</dbReference>
<dbReference type="PANTHER" id="PTHR36001:SF2">
    <property type="entry name" value="CTAGE FAMILY PROTEIN-RELATED"/>
    <property type="match status" value="1"/>
</dbReference>
<organism evidence="2 3">
    <name type="scientific">Cinchona calisaya</name>
    <dbReference type="NCBI Taxonomy" id="153742"/>
    <lineage>
        <taxon>Eukaryota</taxon>
        <taxon>Viridiplantae</taxon>
        <taxon>Streptophyta</taxon>
        <taxon>Embryophyta</taxon>
        <taxon>Tracheophyta</taxon>
        <taxon>Spermatophyta</taxon>
        <taxon>Magnoliopsida</taxon>
        <taxon>eudicotyledons</taxon>
        <taxon>Gunneridae</taxon>
        <taxon>Pentapetalae</taxon>
        <taxon>asterids</taxon>
        <taxon>lamiids</taxon>
        <taxon>Gentianales</taxon>
        <taxon>Rubiaceae</taxon>
        <taxon>Cinchonoideae</taxon>
        <taxon>Cinchoneae</taxon>
        <taxon>Cinchona</taxon>
    </lineage>
</organism>
<evidence type="ECO:0000256" key="1">
    <source>
        <dbReference type="SAM" id="Coils"/>
    </source>
</evidence>
<feature type="coiled-coil region" evidence="1">
    <location>
        <begin position="21"/>
        <end position="104"/>
    </location>
</feature>
<protein>
    <submittedName>
        <fullName evidence="2">Uncharacterized protein</fullName>
    </submittedName>
</protein>
<reference evidence="2 3" key="1">
    <citation type="submission" date="2024-11" db="EMBL/GenBank/DDBJ databases">
        <title>A near-complete genome assembly of Cinchona calisaya.</title>
        <authorList>
            <person name="Lian D.C."/>
            <person name="Zhao X.W."/>
            <person name="Wei L."/>
        </authorList>
    </citation>
    <scope>NUCLEOTIDE SEQUENCE [LARGE SCALE GENOMIC DNA]</scope>
    <source>
        <tissue evidence="2">Nenye</tissue>
    </source>
</reference>
<dbReference type="AlphaFoldDB" id="A0ABD3A4K3"/>
<dbReference type="Proteomes" id="UP001630127">
    <property type="component" value="Unassembled WGS sequence"/>
</dbReference>
<name>A0ABD3A4K3_9GENT</name>
<accession>A0ABD3A4K3</accession>
<proteinExistence type="predicted"/>
<sequence length="167" mass="18447">MAGNDSEKQFLSLIRDFASEKSHGERQIVNLKKRIEELRSELTGANAELQEAKLSKESAEQELKGYEVELAMNEASTQTLEARIKSVQDEISAIGSELEALMNEGAAKRNDFIKKMVELNACIRNFQNSVASAPNNDDYDGRTPSNGSVASLSHSLTHAYADTEMHI</sequence>
<dbReference type="InterPro" id="IPR053327">
    <property type="entry name" value="KIP"/>
</dbReference>
<keyword evidence="1" id="KW-0175">Coiled coil</keyword>
<comment type="caution">
    <text evidence="2">The sequence shown here is derived from an EMBL/GenBank/DDBJ whole genome shotgun (WGS) entry which is preliminary data.</text>
</comment>
<keyword evidence="3" id="KW-1185">Reference proteome</keyword>
<evidence type="ECO:0000313" key="2">
    <source>
        <dbReference type="EMBL" id="KAL3526468.1"/>
    </source>
</evidence>